<comment type="similarity">
    <text evidence="1">Belongs to the AfsR/DnrI/RedD regulatory family.</text>
</comment>
<dbReference type="GO" id="GO:0003677">
    <property type="term" value="F:DNA binding"/>
    <property type="evidence" value="ECO:0007669"/>
    <property type="project" value="UniProtKB-UniRule"/>
</dbReference>
<dbReference type="InterPro" id="IPR051677">
    <property type="entry name" value="AfsR-DnrI-RedD_regulator"/>
</dbReference>
<feature type="DNA-binding region" description="OmpR/PhoB-type" evidence="6">
    <location>
        <begin position="1"/>
        <end position="98"/>
    </location>
</feature>
<dbReference type="InterPro" id="IPR011990">
    <property type="entry name" value="TPR-like_helical_dom_sf"/>
</dbReference>
<organism evidence="9 10">
    <name type="scientific">Streptomyces olivochromogenes</name>
    <dbReference type="NCBI Taxonomy" id="1963"/>
    <lineage>
        <taxon>Bacteria</taxon>
        <taxon>Bacillati</taxon>
        <taxon>Actinomycetota</taxon>
        <taxon>Actinomycetes</taxon>
        <taxon>Kitasatosporales</taxon>
        <taxon>Streptomycetaceae</taxon>
        <taxon>Streptomyces</taxon>
    </lineage>
</organism>
<evidence type="ECO:0000256" key="2">
    <source>
        <dbReference type="ARBA" id="ARBA00023012"/>
    </source>
</evidence>
<evidence type="ECO:0000313" key="10">
    <source>
        <dbReference type="Proteomes" id="UP000217446"/>
    </source>
</evidence>
<keyword evidence="4 6" id="KW-0238">DNA-binding</keyword>
<dbReference type="InterPro" id="IPR005158">
    <property type="entry name" value="BTAD"/>
</dbReference>
<keyword evidence="5" id="KW-0804">Transcription</keyword>
<evidence type="ECO:0000256" key="7">
    <source>
        <dbReference type="SAM" id="MobiDB-lite"/>
    </source>
</evidence>
<dbReference type="RefSeq" id="WP_067372802.1">
    <property type="nucleotide sequence ID" value="NZ_BDQI01000006.1"/>
</dbReference>
<dbReference type="Pfam" id="PF00486">
    <property type="entry name" value="Trans_reg_C"/>
    <property type="match status" value="1"/>
</dbReference>
<evidence type="ECO:0000313" key="9">
    <source>
        <dbReference type="EMBL" id="GAX52080.1"/>
    </source>
</evidence>
<dbReference type="Gene3D" id="1.25.40.10">
    <property type="entry name" value="Tetratricopeptide repeat domain"/>
    <property type="match status" value="1"/>
</dbReference>
<accession>A0A250VDJ5</accession>
<keyword evidence="3" id="KW-0805">Transcription regulation</keyword>
<dbReference type="CDD" id="cd15831">
    <property type="entry name" value="BTAD"/>
    <property type="match status" value="1"/>
</dbReference>
<sequence length="694" mass="74082">MRVAFGVLGPTVAESDGRALALKGPRHRAVLARLVVARRRVVPVTHLVGDLWTDPPPGAVGAVQTFVAALRRVLEPDRPSRAPARLLVTDGPGYALRPEPDAVDAWCFETAVGAAARLPATQALPRLEEALALWRGPAYAEFEEEAWARGERSRLAELRLQAVEQRARTQLALGLAAEAVPDLDVHLAAHPWREDAWRLLALALYRQDRQGDALGVLRRARAVLADQLGVDPGPRLRRLEADILAQDPGLDPPAGPTETTARLWTRTAAAYDRTVAAGARARLETTVSLIRNLAVTGGGGLAAARQHRMEAIAAAEEFGDPDLTARVIGAYDVPAIWTRSDDPEPARRIVEAAERALTASPGDAHEASRCRLLATIALETRGSRAPRGPQAAREAEEIARRLDDPALLAFALNGAFMQSFTRAGLAPRRDEIGAELVELAARHDLVTYEVLGHLIRLQARCALADFAAADRHAAAVDRLAERHELPLAGVFTQWYRALRLAASGQPAGAEAAYRDAAARLDGAGMPGLERGLLPFALLCLRVRYRRTWSDTESAETGPGDTGPGGTGSGETGPGGSDPGPVEIDLGADWGPYRPWAVPFALLASGRRAEARAALRALPEPPRDLMYEACCCLEAVVALEVGDRDVLERARTRLLPAAGELAGAGSGLVTLGPVEDHLADITTALRAPTSPVPPR</sequence>
<dbReference type="Pfam" id="PF03704">
    <property type="entry name" value="BTAD"/>
    <property type="match status" value="1"/>
</dbReference>
<dbReference type="Gene3D" id="1.10.10.10">
    <property type="entry name" value="Winged helix-like DNA-binding domain superfamily/Winged helix DNA-binding domain"/>
    <property type="match status" value="1"/>
</dbReference>
<comment type="caution">
    <text evidence="9">The sequence shown here is derived from an EMBL/GenBank/DDBJ whole genome shotgun (WGS) entry which is preliminary data.</text>
</comment>
<feature type="domain" description="OmpR/PhoB-type" evidence="8">
    <location>
        <begin position="1"/>
        <end position="98"/>
    </location>
</feature>
<name>A0A250VDJ5_STROL</name>
<dbReference type="GO" id="GO:0006355">
    <property type="term" value="P:regulation of DNA-templated transcription"/>
    <property type="evidence" value="ECO:0007669"/>
    <property type="project" value="InterPro"/>
</dbReference>
<dbReference type="InterPro" id="IPR001867">
    <property type="entry name" value="OmpR/PhoB-type_DNA-bd"/>
</dbReference>
<dbReference type="SMART" id="SM01043">
    <property type="entry name" value="BTAD"/>
    <property type="match status" value="1"/>
</dbReference>
<dbReference type="SUPFAM" id="SSF48452">
    <property type="entry name" value="TPR-like"/>
    <property type="match status" value="1"/>
</dbReference>
<evidence type="ECO:0000256" key="3">
    <source>
        <dbReference type="ARBA" id="ARBA00023015"/>
    </source>
</evidence>
<feature type="compositionally biased region" description="Gly residues" evidence="7">
    <location>
        <begin position="559"/>
        <end position="577"/>
    </location>
</feature>
<dbReference type="EMBL" id="BDQI01000006">
    <property type="protein sequence ID" value="GAX52080.1"/>
    <property type="molecule type" value="Genomic_DNA"/>
</dbReference>
<dbReference type="AlphaFoldDB" id="A0A250VDJ5"/>
<dbReference type="PANTHER" id="PTHR35807">
    <property type="entry name" value="TRANSCRIPTIONAL REGULATOR REDD-RELATED"/>
    <property type="match status" value="1"/>
</dbReference>
<evidence type="ECO:0000259" key="8">
    <source>
        <dbReference type="PROSITE" id="PS51755"/>
    </source>
</evidence>
<dbReference type="STRING" id="1963.AQJ27_24595"/>
<dbReference type="SMART" id="SM00862">
    <property type="entry name" value="Trans_reg_C"/>
    <property type="match status" value="1"/>
</dbReference>
<keyword evidence="2" id="KW-0902">Two-component regulatory system</keyword>
<proteinExistence type="inferred from homology"/>
<dbReference type="InterPro" id="IPR036388">
    <property type="entry name" value="WH-like_DNA-bd_sf"/>
</dbReference>
<keyword evidence="10" id="KW-1185">Reference proteome</keyword>
<dbReference type="GO" id="GO:0000160">
    <property type="term" value="P:phosphorelay signal transduction system"/>
    <property type="evidence" value="ECO:0007669"/>
    <property type="project" value="UniProtKB-KW"/>
</dbReference>
<protein>
    <submittedName>
        <fullName evidence="9">SARP family transcriptional regulator</fullName>
    </submittedName>
</protein>
<dbReference type="PROSITE" id="PS51755">
    <property type="entry name" value="OMPR_PHOB"/>
    <property type="match status" value="1"/>
</dbReference>
<evidence type="ECO:0000256" key="4">
    <source>
        <dbReference type="ARBA" id="ARBA00023125"/>
    </source>
</evidence>
<evidence type="ECO:0000256" key="6">
    <source>
        <dbReference type="PROSITE-ProRule" id="PRU01091"/>
    </source>
</evidence>
<feature type="region of interest" description="Disordered" evidence="7">
    <location>
        <begin position="550"/>
        <end position="583"/>
    </location>
</feature>
<gene>
    <name evidence="9" type="ORF">SO3561_03588</name>
</gene>
<reference evidence="10" key="1">
    <citation type="submission" date="2017-05" db="EMBL/GenBank/DDBJ databases">
        <title>Streptomyces olivochromogenes NBRC 3561 whole genome shotgun sequence.</title>
        <authorList>
            <person name="Dohra H."/>
            <person name="Kodani S."/>
        </authorList>
    </citation>
    <scope>NUCLEOTIDE SEQUENCE [LARGE SCALE GENOMIC DNA]</scope>
    <source>
        <strain evidence="10">NBRC 3561</strain>
    </source>
</reference>
<evidence type="ECO:0000256" key="1">
    <source>
        <dbReference type="ARBA" id="ARBA00005820"/>
    </source>
</evidence>
<evidence type="ECO:0000256" key="5">
    <source>
        <dbReference type="ARBA" id="ARBA00023163"/>
    </source>
</evidence>
<dbReference type="InterPro" id="IPR016032">
    <property type="entry name" value="Sig_transdc_resp-reg_C-effctor"/>
</dbReference>
<dbReference type="SUPFAM" id="SSF46894">
    <property type="entry name" value="C-terminal effector domain of the bipartite response regulators"/>
    <property type="match status" value="1"/>
</dbReference>
<dbReference type="Proteomes" id="UP000217446">
    <property type="component" value="Unassembled WGS sequence"/>
</dbReference>
<dbReference type="PANTHER" id="PTHR35807:SF1">
    <property type="entry name" value="TRANSCRIPTIONAL REGULATOR REDD"/>
    <property type="match status" value="1"/>
</dbReference>